<evidence type="ECO:0000313" key="3">
    <source>
        <dbReference type="Proteomes" id="UP000000683"/>
    </source>
</evidence>
<evidence type="ECO:0000256" key="1">
    <source>
        <dbReference type="SAM" id="Phobius"/>
    </source>
</evidence>
<keyword evidence="1" id="KW-1133">Transmembrane helix</keyword>
<dbReference type="EMBL" id="CP002339">
    <property type="protein sequence ID" value="AEF03249.1"/>
    <property type="molecule type" value="Genomic_DNA"/>
</dbReference>
<reference evidence="2 3" key="1">
    <citation type="journal article" date="2011" name="J. Bacteriol.">
        <title>Complete genome sequence of the polycyclic aromatic hydrocarbon-degrading bacterium Alteromonas sp. strain SN2.</title>
        <authorList>
            <person name="Jin H.M."/>
            <person name="Jeong H."/>
            <person name="Moon E.J."/>
            <person name="Math R.K."/>
            <person name="Lee K."/>
            <person name="Kim H.J."/>
            <person name="Jeon C.O."/>
            <person name="Oh T.K."/>
            <person name="Kim J.F."/>
        </authorList>
    </citation>
    <scope>NUCLEOTIDE SEQUENCE [LARGE SCALE GENOMIC DNA]</scope>
    <source>
        <strain evidence="3">JCM 17741 / KACC 18427 / KCTC 11700BP / SN2</strain>
    </source>
</reference>
<keyword evidence="1" id="KW-0812">Transmembrane</keyword>
<keyword evidence="1" id="KW-0472">Membrane</keyword>
<gene>
    <name evidence="2" type="ordered locus">ambt_08605</name>
</gene>
<feature type="transmembrane region" description="Helical" evidence="1">
    <location>
        <begin position="195"/>
        <end position="213"/>
    </location>
</feature>
<dbReference type="InterPro" id="IPR025495">
    <property type="entry name" value="DUF4386"/>
</dbReference>
<dbReference type="AlphaFoldDB" id="F5Z856"/>
<dbReference type="Pfam" id="PF14329">
    <property type="entry name" value="DUF4386"/>
    <property type="match status" value="1"/>
</dbReference>
<feature type="transmembrane region" description="Helical" evidence="1">
    <location>
        <begin position="219"/>
        <end position="237"/>
    </location>
</feature>
<feature type="transmembrane region" description="Helical" evidence="1">
    <location>
        <begin position="156"/>
        <end position="183"/>
    </location>
</feature>
<feature type="transmembrane region" description="Helical" evidence="1">
    <location>
        <begin position="112"/>
        <end position="136"/>
    </location>
</feature>
<proteinExistence type="predicted"/>
<organism evidence="2 3">
    <name type="scientific">Alteromonas naphthalenivorans</name>
    <dbReference type="NCBI Taxonomy" id="715451"/>
    <lineage>
        <taxon>Bacteria</taxon>
        <taxon>Pseudomonadati</taxon>
        <taxon>Pseudomonadota</taxon>
        <taxon>Gammaproteobacteria</taxon>
        <taxon>Alteromonadales</taxon>
        <taxon>Alteromonadaceae</taxon>
        <taxon>Alteromonas/Salinimonas group</taxon>
        <taxon>Alteromonas</taxon>
    </lineage>
</organism>
<keyword evidence="3" id="KW-1185">Reference proteome</keyword>
<evidence type="ECO:0008006" key="4">
    <source>
        <dbReference type="Google" id="ProtNLM"/>
    </source>
</evidence>
<dbReference type="HOGENOM" id="CLU_107033_0_0_6"/>
<sequence length="254" mass="28014">MRGFAIFAHVSAPHIWKLAIQQTEFRQMKGLQKLAGIAATFQGLIYIAAFVYFGAFWSYPVDGSPVEKMTYMAENQLLFSMIYFLMYVVFGVFLAILVIGMYERLKHKVNPLITIGSLFGGIWVGLVIASGMISNIGLDHAINLMDANPEKALDMWIIVSVITESIGGGNELVGGLWVLLISVAAIQEGRLPRSLNYLGYFVGIAGIATIYPDKLFTEIFGVSQIVWFIWLGICLLTEENANKSIQQTANASAD</sequence>
<dbReference type="eggNOG" id="ENOG502Z8X1">
    <property type="taxonomic scope" value="Bacteria"/>
</dbReference>
<evidence type="ECO:0000313" key="2">
    <source>
        <dbReference type="EMBL" id="AEF03249.1"/>
    </source>
</evidence>
<dbReference type="KEGG" id="alt:ambt_08605"/>
<dbReference type="Proteomes" id="UP000000683">
    <property type="component" value="Chromosome"/>
</dbReference>
<accession>F5Z856</accession>
<name>F5Z856_ALTNA</name>
<feature type="transmembrane region" description="Helical" evidence="1">
    <location>
        <begin position="34"/>
        <end position="57"/>
    </location>
</feature>
<feature type="transmembrane region" description="Helical" evidence="1">
    <location>
        <begin position="77"/>
        <end position="100"/>
    </location>
</feature>
<protein>
    <recommendedName>
        <fullName evidence="4">DUF4386 family protein</fullName>
    </recommendedName>
</protein>